<evidence type="ECO:0000313" key="3">
    <source>
        <dbReference type="Proteomes" id="UP001281614"/>
    </source>
</evidence>
<dbReference type="PRINTS" id="PR00081">
    <property type="entry name" value="GDHRDH"/>
</dbReference>
<sequence length="353" mass="38619">MASFDPSKFDGLTPGKAAGLPRFFYHQLTFKPEVVKKPRLEGKTAIVTGSNTGVGLETARQLLDLGVTKLILAVRNEEKGAAAATKITAGRQPPVAPGTVEVWRLDLCDYDSVVAFAGRCQKELLRLDIAILNAGMNAATLRLNPKTGHEETIQVNYLSTALLALLLLPVVKAKRVGDASPPRITIVNSEVSAWTRFTERNEVPLLPTFDKTDAKVDMLDRMMISKLLGQFFLVELAKRVPPSIALINACSPATVHDTEFQRELDGTLSGTIIKAVQRRFANKSPVGACMITDAAVRHGEETHGQFLSFQTMIPLAPIVYSPEGQKISERLWEETMTELAFAKPEEILKNVVS</sequence>
<accession>A0AAD9Y3A3</accession>
<dbReference type="GO" id="GO:0016491">
    <property type="term" value="F:oxidoreductase activity"/>
    <property type="evidence" value="ECO:0007669"/>
    <property type="project" value="UniProtKB-KW"/>
</dbReference>
<reference evidence="2" key="1">
    <citation type="submission" date="2023-02" db="EMBL/GenBank/DDBJ databases">
        <title>Colletotrichum kahawae CIFC_Que2 genome sequencing and assembly.</title>
        <authorList>
            <person name="Baroncelli R."/>
        </authorList>
    </citation>
    <scope>NUCLEOTIDE SEQUENCE</scope>
    <source>
        <strain evidence="2">CIFC_Que2</strain>
    </source>
</reference>
<dbReference type="InterPro" id="IPR036291">
    <property type="entry name" value="NAD(P)-bd_dom_sf"/>
</dbReference>
<dbReference type="Pfam" id="PF00106">
    <property type="entry name" value="adh_short"/>
    <property type="match status" value="1"/>
</dbReference>
<dbReference type="PANTHER" id="PTHR43157">
    <property type="entry name" value="PHOSPHATIDYLINOSITOL-GLYCAN BIOSYNTHESIS CLASS F PROTEIN-RELATED"/>
    <property type="match status" value="1"/>
</dbReference>
<dbReference type="Proteomes" id="UP001281614">
    <property type="component" value="Unassembled WGS sequence"/>
</dbReference>
<protein>
    <submittedName>
        <fullName evidence="2">Short-chain dehydrogenase reductase family</fullName>
    </submittedName>
</protein>
<dbReference type="InterPro" id="IPR002347">
    <property type="entry name" value="SDR_fam"/>
</dbReference>
<gene>
    <name evidence="2" type="ORF">CKAH01_08669</name>
</gene>
<dbReference type="SUPFAM" id="SSF51735">
    <property type="entry name" value="NAD(P)-binding Rossmann-fold domains"/>
    <property type="match status" value="1"/>
</dbReference>
<dbReference type="AlphaFoldDB" id="A0AAD9Y3A3"/>
<comment type="caution">
    <text evidence="2">The sequence shown here is derived from an EMBL/GenBank/DDBJ whole genome shotgun (WGS) entry which is preliminary data.</text>
</comment>
<dbReference type="Gene3D" id="3.40.50.720">
    <property type="entry name" value="NAD(P)-binding Rossmann-like Domain"/>
    <property type="match status" value="1"/>
</dbReference>
<organism evidence="2 3">
    <name type="scientific">Colletotrichum kahawae</name>
    <name type="common">Coffee berry disease fungus</name>
    <dbReference type="NCBI Taxonomy" id="34407"/>
    <lineage>
        <taxon>Eukaryota</taxon>
        <taxon>Fungi</taxon>
        <taxon>Dikarya</taxon>
        <taxon>Ascomycota</taxon>
        <taxon>Pezizomycotina</taxon>
        <taxon>Sordariomycetes</taxon>
        <taxon>Hypocreomycetidae</taxon>
        <taxon>Glomerellales</taxon>
        <taxon>Glomerellaceae</taxon>
        <taxon>Colletotrichum</taxon>
        <taxon>Colletotrichum gloeosporioides species complex</taxon>
    </lineage>
</organism>
<name>A0AAD9Y3A3_COLKA</name>
<dbReference type="EMBL" id="VYYT01000543">
    <property type="protein sequence ID" value="KAK2732571.1"/>
    <property type="molecule type" value="Genomic_DNA"/>
</dbReference>
<keyword evidence="1" id="KW-0560">Oxidoreductase</keyword>
<evidence type="ECO:0000313" key="2">
    <source>
        <dbReference type="EMBL" id="KAK2732571.1"/>
    </source>
</evidence>
<evidence type="ECO:0000256" key="1">
    <source>
        <dbReference type="ARBA" id="ARBA00023002"/>
    </source>
</evidence>
<keyword evidence="3" id="KW-1185">Reference proteome</keyword>
<proteinExistence type="predicted"/>
<dbReference type="PANTHER" id="PTHR43157:SF31">
    <property type="entry name" value="PHOSPHATIDYLINOSITOL-GLYCAN BIOSYNTHESIS CLASS F PROTEIN"/>
    <property type="match status" value="1"/>
</dbReference>